<proteinExistence type="predicted"/>
<evidence type="ECO:0000313" key="2">
    <source>
        <dbReference type="Proteomes" id="UP000186940"/>
    </source>
</evidence>
<reference evidence="1" key="1">
    <citation type="submission" date="2016-05" db="EMBL/GenBank/DDBJ databases">
        <title>Microbial consortia oxidize butane by reversing methanogenesis.</title>
        <authorList>
            <person name="Laso-Perez R."/>
            <person name="Richter M."/>
            <person name="Wegener G."/>
            <person name="Musat F."/>
        </authorList>
    </citation>
    <scope>NUCLEOTIDE SEQUENCE [LARGE SCALE GENOMIC DNA]</scope>
    <source>
        <strain evidence="1">BOX2</strain>
    </source>
</reference>
<dbReference type="STRING" id="1838285.SCAL_001381"/>
<dbReference type="PANTHER" id="PTHR39662:SF1">
    <property type="entry name" value="DUF354 DOMAIN-CONTAINING PROTEIN"/>
    <property type="match status" value="1"/>
</dbReference>
<accession>A0A1F2P8G0</accession>
<gene>
    <name evidence="1" type="ORF">SCAL_001381</name>
</gene>
<dbReference type="PIRSF" id="PIRSF005357">
    <property type="entry name" value="UCP005357"/>
    <property type="match status" value="1"/>
</dbReference>
<dbReference type="AlphaFoldDB" id="A0A1F2P8G0"/>
<dbReference type="Proteomes" id="UP000186940">
    <property type="component" value="Unassembled WGS sequence"/>
</dbReference>
<dbReference type="PANTHER" id="PTHR39662">
    <property type="entry name" value="DUF354 DOMAIN-CONTAINING PROTEIN-RELATED"/>
    <property type="match status" value="1"/>
</dbReference>
<dbReference type="EMBL" id="LYOS01000004">
    <property type="protein sequence ID" value="OFV67463.1"/>
    <property type="molecule type" value="Genomic_DNA"/>
</dbReference>
<dbReference type="PATRIC" id="fig|1838285.3.peg.1403"/>
<name>A0A1F2P8G0_9EURY</name>
<keyword evidence="2" id="KW-1185">Reference proteome</keyword>
<comment type="caution">
    <text evidence="1">The sequence shown here is derived from an EMBL/GenBank/DDBJ whole genome shotgun (WGS) entry which is preliminary data.</text>
</comment>
<dbReference type="Pfam" id="PF04007">
    <property type="entry name" value="DUF354"/>
    <property type="match status" value="1"/>
</dbReference>
<dbReference type="SUPFAM" id="SSF53756">
    <property type="entry name" value="UDP-Glycosyltransferase/glycogen phosphorylase"/>
    <property type="match status" value="1"/>
</dbReference>
<sequence>MKILVGVNHPKHVLLFKNTVDNLMNEGHEVKIVAVEKEITEYLLERFNMPYTLIGVNQQGLYRKGIALLGWEYRTYRIAKEFKPDIFVGRALPHLAHVSAVLNKPFIIFEDTEHATVAQKICLPFTDAVVTPDCYMRDFGKKHVRFNGYYELAYLHPNYFKPDPSVLDDLGLRRDDNFIILRFVSWGATHDICQHGIKNKMELVRKLDKYGRVLITSEGVLNTKLEKYKIKISPEKLHDLLYYASLYIGEGGTMATESAVLGTHAIHISTTAKYCGIFYDLNKYDLMWISDAENGAIGKVVEILQKNNIKKEGKRKREKLLKDKIDVTAFMIKFMEIYPESLKIMKKNPNYQDRFRLRRSL</sequence>
<protein>
    <submittedName>
        <fullName evidence="1">Protein containing DUF354</fullName>
    </submittedName>
</protein>
<evidence type="ECO:0000313" key="1">
    <source>
        <dbReference type="EMBL" id="OFV67463.1"/>
    </source>
</evidence>
<dbReference type="InterPro" id="IPR007152">
    <property type="entry name" value="DUF354"/>
</dbReference>
<organism evidence="1 2">
    <name type="scientific">Candidatus Syntropharchaeum caldarium</name>
    <dbReference type="NCBI Taxonomy" id="1838285"/>
    <lineage>
        <taxon>Archaea</taxon>
        <taxon>Methanobacteriati</taxon>
        <taxon>Methanobacteriota</taxon>
        <taxon>Stenosarchaea group</taxon>
        <taxon>Methanomicrobia</taxon>
        <taxon>Methanosarcinales</taxon>
        <taxon>ANME-2 cluster</taxon>
        <taxon>Candidatus Syntropharchaeum</taxon>
    </lineage>
</organism>